<name>T5AA15_OPHSC</name>
<evidence type="ECO:0008006" key="3">
    <source>
        <dbReference type="Google" id="ProtNLM"/>
    </source>
</evidence>
<evidence type="ECO:0000313" key="1">
    <source>
        <dbReference type="EMBL" id="EQK99433.1"/>
    </source>
</evidence>
<dbReference type="Gene3D" id="3.10.450.50">
    <property type="match status" value="1"/>
</dbReference>
<protein>
    <recommendedName>
        <fullName evidence="3">Ketosteroid isomerase-like protein</fullName>
    </recommendedName>
</protein>
<proteinExistence type="predicted"/>
<dbReference type="OrthoDB" id="10264449at2759"/>
<accession>T5AA15</accession>
<gene>
    <name evidence="1" type="ORF">OCS_04854</name>
</gene>
<dbReference type="EMBL" id="KE653344">
    <property type="protein sequence ID" value="EQK99433.1"/>
    <property type="molecule type" value="Genomic_DNA"/>
</dbReference>
<dbReference type="SUPFAM" id="SSF54427">
    <property type="entry name" value="NTF2-like"/>
    <property type="match status" value="1"/>
</dbReference>
<dbReference type="HOGENOM" id="CLU_2292492_0_0_1"/>
<dbReference type="AlphaFoldDB" id="T5AA15"/>
<organism evidence="1 2">
    <name type="scientific">Ophiocordyceps sinensis (strain Co18 / CGMCC 3.14243)</name>
    <name type="common">Yarsagumba caterpillar fungus</name>
    <name type="synonym">Hirsutella sinensis</name>
    <dbReference type="NCBI Taxonomy" id="911162"/>
    <lineage>
        <taxon>Eukaryota</taxon>
        <taxon>Fungi</taxon>
        <taxon>Dikarya</taxon>
        <taxon>Ascomycota</taxon>
        <taxon>Pezizomycotina</taxon>
        <taxon>Sordariomycetes</taxon>
        <taxon>Hypocreomycetidae</taxon>
        <taxon>Hypocreales</taxon>
        <taxon>Ophiocordycipitaceae</taxon>
        <taxon>Ophiocordyceps</taxon>
    </lineage>
</organism>
<dbReference type="InterPro" id="IPR032710">
    <property type="entry name" value="NTF2-like_dom_sf"/>
</dbReference>
<reference evidence="1 2" key="1">
    <citation type="journal article" date="2013" name="Chin. Sci. Bull.">
        <title>Genome survey uncovers the secrets of sex and lifestyle in caterpillar fungus.</title>
        <authorList>
            <person name="Hu X."/>
            <person name="Zhang Y."/>
            <person name="Xiao G."/>
            <person name="Zheng P."/>
            <person name="Xia Y."/>
            <person name="Zhang X."/>
            <person name="St Leger R.J."/>
            <person name="Liu X."/>
            <person name="Wang C."/>
        </authorList>
    </citation>
    <scope>NUCLEOTIDE SEQUENCE [LARGE SCALE GENOMIC DNA]</scope>
    <source>
        <strain evidence="2">Co18 / CGMCC 3.14243</strain>
        <tissue evidence="1">Fruit-body</tissue>
    </source>
</reference>
<dbReference type="Proteomes" id="UP000019374">
    <property type="component" value="Unassembled WGS sequence"/>
</dbReference>
<sequence length="101" mass="11479">MAGFVLAKEHILEAFSPLAITDDAAARARFFSDTVAPDPDPDGRWWACVETRGQATRKPSGKPYNNEYIWLTAWSREGRIVEVRSYFDSMLSEEVLREPVD</sequence>
<evidence type="ECO:0000313" key="2">
    <source>
        <dbReference type="Proteomes" id="UP000019374"/>
    </source>
</evidence>